<protein>
    <recommendedName>
        <fullName evidence="3">DUF2924 domain-containing protein</fullName>
    </recommendedName>
</protein>
<evidence type="ECO:0008006" key="3">
    <source>
        <dbReference type="Google" id="ProtNLM"/>
    </source>
</evidence>
<dbReference type="EMBL" id="BMKL01000001">
    <property type="protein sequence ID" value="GGD96835.1"/>
    <property type="molecule type" value="Genomic_DNA"/>
</dbReference>
<evidence type="ECO:0000313" key="2">
    <source>
        <dbReference type="Proteomes" id="UP000619041"/>
    </source>
</evidence>
<dbReference type="RefSeq" id="WP_188644630.1">
    <property type="nucleotide sequence ID" value="NZ_BMKL01000001.1"/>
</dbReference>
<gene>
    <name evidence="1" type="ORF">GCM10011515_15780</name>
</gene>
<dbReference type="Pfam" id="PF11149">
    <property type="entry name" value="DUF2924"/>
    <property type="match status" value="1"/>
</dbReference>
<proteinExistence type="predicted"/>
<comment type="caution">
    <text evidence="1">The sequence shown here is derived from an EMBL/GenBank/DDBJ whole genome shotgun (WGS) entry which is preliminary data.</text>
</comment>
<keyword evidence="2" id="KW-1185">Reference proteome</keyword>
<evidence type="ECO:0000313" key="1">
    <source>
        <dbReference type="EMBL" id="GGD96835.1"/>
    </source>
</evidence>
<accession>A0ABQ1S984</accession>
<reference evidence="2" key="1">
    <citation type="journal article" date="2019" name="Int. J. Syst. Evol. Microbiol.">
        <title>The Global Catalogue of Microorganisms (GCM) 10K type strain sequencing project: providing services to taxonomists for standard genome sequencing and annotation.</title>
        <authorList>
            <consortium name="The Broad Institute Genomics Platform"/>
            <consortium name="The Broad Institute Genome Sequencing Center for Infectious Disease"/>
            <person name="Wu L."/>
            <person name="Ma J."/>
        </authorList>
    </citation>
    <scope>NUCLEOTIDE SEQUENCE [LARGE SCALE GENOMIC DNA]</scope>
    <source>
        <strain evidence="2">CGMCC 1.15959</strain>
    </source>
</reference>
<sequence>MTTDVAELVAEIARMNLEQLRAEWRRRYGPPPRLRSVPILQQLLAWRMQAEAHGGLDADTRKALARTGAAAPEGQHLGIGARLTRKWKGRSVEVIVEEQGFRFEDRLFPSLSAAATAIAGSKWNGPRFFGLRNAS</sequence>
<organism evidence="1 2">
    <name type="scientific">Tsuneonella deserti</name>
    <dbReference type="NCBI Taxonomy" id="2035528"/>
    <lineage>
        <taxon>Bacteria</taxon>
        <taxon>Pseudomonadati</taxon>
        <taxon>Pseudomonadota</taxon>
        <taxon>Alphaproteobacteria</taxon>
        <taxon>Sphingomonadales</taxon>
        <taxon>Erythrobacteraceae</taxon>
        <taxon>Tsuneonella</taxon>
    </lineage>
</organism>
<dbReference type="Proteomes" id="UP000619041">
    <property type="component" value="Unassembled WGS sequence"/>
</dbReference>
<dbReference type="InterPro" id="IPR021322">
    <property type="entry name" value="DUF2924"/>
</dbReference>
<name>A0ABQ1S984_9SPHN</name>